<feature type="transmembrane region" description="Helical" evidence="5">
    <location>
        <begin position="57"/>
        <end position="76"/>
    </location>
</feature>
<proteinExistence type="predicted"/>
<dbReference type="Pfam" id="PF02535">
    <property type="entry name" value="Zip"/>
    <property type="match status" value="1"/>
</dbReference>
<accession>A0A0D5ZJF8</accession>
<evidence type="ECO:0000256" key="3">
    <source>
        <dbReference type="ARBA" id="ARBA00022989"/>
    </source>
</evidence>
<feature type="transmembrane region" description="Helical" evidence="5">
    <location>
        <begin position="281"/>
        <end position="304"/>
    </location>
</feature>
<sequence length="337" mass="38465">MTFLKDFYEFLLDSNFNEAGAKVLIVFIVLLILLCIPVFITLIFSHRKNKITGKSKMYLYAFSSGFFLVMALFGFMRESLEVSTTYGATWLATKNLNDIKSYQYLLNFGVVFGGFIVGLLFAFTVKNVIAYKINKKLLANSKMKAFVHDHSHDEHHSHDHPEFLFNDSDQIDIVDKVSAKLKIVALILLLTHRIPEGILLGYNLSLLIEGKNTSLTLTYFLSLIFHLIPEEIVFYYRLRESGYSTWKSLLLSFLGLSLFLPFMMLGIFIGGYLNHAWYLKAIFLSAIAGVFVFTSIVEFVPEFYHNKIDKKSLSRSVLLVFLGIITSALILIFHVHG</sequence>
<feature type="transmembrane region" description="Helical" evidence="5">
    <location>
        <begin position="183"/>
        <end position="204"/>
    </location>
</feature>
<organism evidence="7">
    <name type="scientific">Mycoplasmopsis gallinacea</name>
    <dbReference type="NCBI Taxonomy" id="29556"/>
    <lineage>
        <taxon>Bacteria</taxon>
        <taxon>Bacillati</taxon>
        <taxon>Mycoplasmatota</taxon>
        <taxon>Mycoplasmoidales</taxon>
        <taxon>Metamycoplasmataceae</taxon>
        <taxon>Mycoplasmopsis</taxon>
    </lineage>
</organism>
<evidence type="ECO:0000313" key="6">
    <source>
        <dbReference type="EMBL" id="AKA49829.1"/>
    </source>
</evidence>
<name>A0A0D5ZJF8_9BACT</name>
<dbReference type="PANTHER" id="PTHR11040">
    <property type="entry name" value="ZINC/IRON TRANSPORTER"/>
    <property type="match status" value="1"/>
</dbReference>
<reference evidence="6 7" key="1">
    <citation type="journal article" date="2015" name="Genome Announc.">
        <title>Complete Genome Sequence of Mycoplasma meleagridis, a Possible Emerging Pathogen in Chickens.</title>
        <authorList>
            <person name="Abolnik C."/>
        </authorList>
    </citation>
    <scope>NUCLEOTIDE SEQUENCE [LARGE SCALE GENOMIC DNA]</scope>
    <source>
        <strain evidence="6 7">B2096 8B</strain>
    </source>
</reference>
<feature type="transmembrane region" description="Helical" evidence="5">
    <location>
        <begin position="248"/>
        <end position="269"/>
    </location>
</feature>
<dbReference type="PANTHER" id="PTHR11040:SF198">
    <property type="entry name" value="METAL HOMEOSTASIS FACTOR ATX2"/>
    <property type="match status" value="1"/>
</dbReference>
<dbReference type="GO" id="GO:0005385">
    <property type="term" value="F:zinc ion transmembrane transporter activity"/>
    <property type="evidence" value="ECO:0007669"/>
    <property type="project" value="TreeGrafter"/>
</dbReference>
<feature type="transmembrane region" description="Helical" evidence="5">
    <location>
        <begin position="20"/>
        <end position="45"/>
    </location>
</feature>
<evidence type="ECO:0000256" key="4">
    <source>
        <dbReference type="ARBA" id="ARBA00023136"/>
    </source>
</evidence>
<protein>
    <submittedName>
        <fullName evidence="6">Metal transporter</fullName>
    </submittedName>
</protein>
<keyword evidence="4 5" id="KW-0472">Membrane</keyword>
<keyword evidence="3 5" id="KW-1133">Transmembrane helix</keyword>
<comment type="subcellular location">
    <subcellularLocation>
        <location evidence="1">Membrane</location>
        <topology evidence="1">Multi-pass membrane protein</topology>
    </subcellularLocation>
</comment>
<dbReference type="GO" id="GO:0016020">
    <property type="term" value="C:membrane"/>
    <property type="evidence" value="ECO:0007669"/>
    <property type="project" value="UniProtKB-SubCell"/>
</dbReference>
<dbReference type="InterPro" id="IPR003689">
    <property type="entry name" value="ZIP"/>
</dbReference>
<dbReference type="EMBL" id="CP011021">
    <property type="protein sequence ID" value="AKA49829.1"/>
    <property type="molecule type" value="Genomic_DNA"/>
</dbReference>
<dbReference type="KEGG" id="mgb:VO56_00885"/>
<evidence type="ECO:0000256" key="1">
    <source>
        <dbReference type="ARBA" id="ARBA00004141"/>
    </source>
</evidence>
<dbReference type="AlphaFoldDB" id="A0A0D5ZJF8"/>
<feature type="transmembrane region" description="Helical" evidence="5">
    <location>
        <begin position="104"/>
        <end position="125"/>
    </location>
</feature>
<feature type="transmembrane region" description="Helical" evidence="5">
    <location>
        <begin position="316"/>
        <end position="335"/>
    </location>
</feature>
<evidence type="ECO:0000313" key="7">
    <source>
        <dbReference type="Proteomes" id="UP000032722"/>
    </source>
</evidence>
<dbReference type="HOGENOM" id="CLU_065559_0_0_14"/>
<gene>
    <name evidence="6" type="ORF">VO56_00885</name>
</gene>
<evidence type="ECO:0000256" key="2">
    <source>
        <dbReference type="ARBA" id="ARBA00022692"/>
    </source>
</evidence>
<dbReference type="PATRIC" id="fig|29556.3.peg.175"/>
<evidence type="ECO:0000256" key="5">
    <source>
        <dbReference type="SAM" id="Phobius"/>
    </source>
</evidence>
<keyword evidence="2 5" id="KW-0812">Transmembrane</keyword>
<dbReference type="Proteomes" id="UP000032722">
    <property type="component" value="Chromosome"/>
</dbReference>
<feature type="transmembrane region" description="Helical" evidence="5">
    <location>
        <begin position="216"/>
        <end position="236"/>
    </location>
</feature>